<evidence type="ECO:0000256" key="1">
    <source>
        <dbReference type="SAM" id="MobiDB-lite"/>
    </source>
</evidence>
<proteinExistence type="predicted"/>
<organism evidence="2 3">
    <name type="scientific">Cadophora malorum</name>
    <dbReference type="NCBI Taxonomy" id="108018"/>
    <lineage>
        <taxon>Eukaryota</taxon>
        <taxon>Fungi</taxon>
        <taxon>Dikarya</taxon>
        <taxon>Ascomycota</taxon>
        <taxon>Pezizomycotina</taxon>
        <taxon>Leotiomycetes</taxon>
        <taxon>Helotiales</taxon>
        <taxon>Ploettnerulaceae</taxon>
        <taxon>Cadophora</taxon>
    </lineage>
</organism>
<dbReference type="AlphaFoldDB" id="A0A8H7SW37"/>
<name>A0A8H7SW37_9HELO</name>
<protein>
    <submittedName>
        <fullName evidence="2">Uncharacterized protein</fullName>
    </submittedName>
</protein>
<sequence>MGGVERGTVGNPIVVDKSDGSSESGLEDEVGEEEDSDDDMEGEMEGEMESVEDDDDDGEIETQELRCRGGSVGFEAVLKHLEASLKWKMQYGIWQKS</sequence>
<reference evidence="2" key="1">
    <citation type="submission" date="2021-02" db="EMBL/GenBank/DDBJ databases">
        <title>Genome sequence Cadophora malorum strain M34.</title>
        <authorList>
            <person name="Stefanovic E."/>
            <person name="Vu D."/>
            <person name="Scully C."/>
            <person name="Dijksterhuis J."/>
            <person name="Roader J."/>
            <person name="Houbraken J."/>
        </authorList>
    </citation>
    <scope>NUCLEOTIDE SEQUENCE</scope>
    <source>
        <strain evidence="2">M34</strain>
    </source>
</reference>
<dbReference type="EMBL" id="JAFJYH010000688">
    <property type="protein sequence ID" value="KAG4410524.1"/>
    <property type="molecule type" value="Genomic_DNA"/>
</dbReference>
<keyword evidence="3" id="KW-1185">Reference proteome</keyword>
<gene>
    <name evidence="2" type="ORF">IFR04_016343</name>
</gene>
<dbReference type="InterPro" id="IPR018247">
    <property type="entry name" value="EF_Hand_1_Ca_BS"/>
</dbReference>
<accession>A0A8H7SW37</accession>
<dbReference type="Proteomes" id="UP000664132">
    <property type="component" value="Unassembled WGS sequence"/>
</dbReference>
<feature type="region of interest" description="Disordered" evidence="1">
    <location>
        <begin position="1"/>
        <end position="59"/>
    </location>
</feature>
<evidence type="ECO:0000313" key="3">
    <source>
        <dbReference type="Proteomes" id="UP000664132"/>
    </source>
</evidence>
<feature type="compositionally biased region" description="Acidic residues" evidence="1">
    <location>
        <begin position="25"/>
        <end position="59"/>
    </location>
</feature>
<evidence type="ECO:0000313" key="2">
    <source>
        <dbReference type="EMBL" id="KAG4410524.1"/>
    </source>
</evidence>
<dbReference type="PROSITE" id="PS00018">
    <property type="entry name" value="EF_HAND_1"/>
    <property type="match status" value="1"/>
</dbReference>
<comment type="caution">
    <text evidence="2">The sequence shown here is derived from an EMBL/GenBank/DDBJ whole genome shotgun (WGS) entry which is preliminary data.</text>
</comment>